<gene>
    <name evidence="1" type="ORF">RPERSI_LOCUS34831</name>
</gene>
<comment type="caution">
    <text evidence="1">The sequence shown here is derived from an EMBL/GenBank/DDBJ whole genome shotgun (WGS) entry which is preliminary data.</text>
</comment>
<feature type="non-terminal residue" evidence="1">
    <location>
        <position position="1"/>
    </location>
</feature>
<keyword evidence="2" id="KW-1185">Reference proteome</keyword>
<accession>A0ACA9SSH2</accession>
<feature type="non-terminal residue" evidence="1">
    <location>
        <position position="41"/>
    </location>
</feature>
<name>A0ACA9SSH2_9GLOM</name>
<dbReference type="Proteomes" id="UP000789920">
    <property type="component" value="Unassembled WGS sequence"/>
</dbReference>
<evidence type="ECO:0000313" key="1">
    <source>
        <dbReference type="EMBL" id="CAG8847832.1"/>
    </source>
</evidence>
<protein>
    <submittedName>
        <fullName evidence="1">22780_t:CDS:1</fullName>
    </submittedName>
</protein>
<reference evidence="1" key="1">
    <citation type="submission" date="2021-06" db="EMBL/GenBank/DDBJ databases">
        <authorList>
            <person name="Kallberg Y."/>
            <person name="Tangrot J."/>
            <person name="Rosling A."/>
        </authorList>
    </citation>
    <scope>NUCLEOTIDE SEQUENCE</scope>
    <source>
        <strain evidence="1">MA461A</strain>
    </source>
</reference>
<proteinExistence type="predicted"/>
<dbReference type="EMBL" id="CAJVQC010157897">
    <property type="protein sequence ID" value="CAG8847832.1"/>
    <property type="molecule type" value="Genomic_DNA"/>
</dbReference>
<evidence type="ECO:0000313" key="2">
    <source>
        <dbReference type="Proteomes" id="UP000789920"/>
    </source>
</evidence>
<sequence>VTIKQRYIHLDVVEKAVLPKPDMQKLYEMFSSIINLMLILS</sequence>
<organism evidence="1 2">
    <name type="scientific">Racocetra persica</name>
    <dbReference type="NCBI Taxonomy" id="160502"/>
    <lineage>
        <taxon>Eukaryota</taxon>
        <taxon>Fungi</taxon>
        <taxon>Fungi incertae sedis</taxon>
        <taxon>Mucoromycota</taxon>
        <taxon>Glomeromycotina</taxon>
        <taxon>Glomeromycetes</taxon>
        <taxon>Diversisporales</taxon>
        <taxon>Gigasporaceae</taxon>
        <taxon>Racocetra</taxon>
    </lineage>
</organism>